<dbReference type="PANTHER" id="PTHR34835">
    <property type="entry name" value="OS07G0283600 PROTEIN-RELATED"/>
    <property type="match status" value="1"/>
</dbReference>
<dbReference type="OrthoDB" id="1741703at2759"/>
<comment type="caution">
    <text evidence="2">The sequence shown here is derived from an EMBL/GenBank/DDBJ whole genome shotgun (WGS) entry which is preliminary data.</text>
</comment>
<keyword evidence="3" id="KW-1185">Reference proteome</keyword>
<name>A0A2U1PDC5_ARTAN</name>
<reference evidence="2 3" key="1">
    <citation type="journal article" date="2018" name="Mol. Plant">
        <title>The genome of Artemisia annua provides insight into the evolution of Asteraceae family and artemisinin biosynthesis.</title>
        <authorList>
            <person name="Shen Q."/>
            <person name="Zhang L."/>
            <person name="Liao Z."/>
            <person name="Wang S."/>
            <person name="Yan T."/>
            <person name="Shi P."/>
            <person name="Liu M."/>
            <person name="Fu X."/>
            <person name="Pan Q."/>
            <person name="Wang Y."/>
            <person name="Lv Z."/>
            <person name="Lu X."/>
            <person name="Zhang F."/>
            <person name="Jiang W."/>
            <person name="Ma Y."/>
            <person name="Chen M."/>
            <person name="Hao X."/>
            <person name="Li L."/>
            <person name="Tang Y."/>
            <person name="Lv G."/>
            <person name="Zhou Y."/>
            <person name="Sun X."/>
            <person name="Brodelius P.E."/>
            <person name="Rose J.K.C."/>
            <person name="Tang K."/>
        </authorList>
    </citation>
    <scope>NUCLEOTIDE SEQUENCE [LARGE SCALE GENOMIC DNA]</scope>
    <source>
        <strain evidence="3">cv. Huhao1</strain>
        <tissue evidence="2">Leaf</tissue>
    </source>
</reference>
<evidence type="ECO:0008006" key="4">
    <source>
        <dbReference type="Google" id="ProtNLM"/>
    </source>
</evidence>
<dbReference type="PANTHER" id="PTHR34835:SF34">
    <property type="entry name" value="OS08G0555500 PROTEIN"/>
    <property type="match status" value="1"/>
</dbReference>
<evidence type="ECO:0000313" key="3">
    <source>
        <dbReference type="Proteomes" id="UP000245207"/>
    </source>
</evidence>
<feature type="region of interest" description="Disordered" evidence="1">
    <location>
        <begin position="1"/>
        <end position="89"/>
    </location>
</feature>
<feature type="compositionally biased region" description="Low complexity" evidence="1">
    <location>
        <begin position="52"/>
        <end position="79"/>
    </location>
</feature>
<dbReference type="EMBL" id="PKPP01001308">
    <property type="protein sequence ID" value="PWA83764.1"/>
    <property type="molecule type" value="Genomic_DNA"/>
</dbReference>
<sequence length="294" mass="33052">MILRAYSPSDDDFVEDAFTDKRARGSSKPDEPVSKKNKKPAVSSKPSKTAVSSKPSKPSGSSKPSKPSGSSKPLKPSGSTNPEDLEPVLSEDLKPGLNLRQTLQPNQVKYPMVKIKNFPGPLYEIINEMTMDQKRAVLGLGFTSLMDFGLNVMPNRLGHWLLERFDAKSGILTVVGETIHITPERVHHTFGFPMGQLEVDVREVLKERSNENYIEWRKQFTAGAVMPSLVDLTKVRQMNWCKYVVDCLMSEKSDWKPGKPFFGPILLLEVIFANSLLKNPKILAFKYWKTEVLE</sequence>
<proteinExistence type="predicted"/>
<accession>A0A2U1PDC5</accession>
<gene>
    <name evidence="2" type="ORF">CTI12_AA117560</name>
</gene>
<protein>
    <recommendedName>
        <fullName evidence="4">Ulp1 protease family, C-terminal catalytic domain-containing protein</fullName>
    </recommendedName>
</protein>
<organism evidence="2 3">
    <name type="scientific">Artemisia annua</name>
    <name type="common">Sweet wormwood</name>
    <dbReference type="NCBI Taxonomy" id="35608"/>
    <lineage>
        <taxon>Eukaryota</taxon>
        <taxon>Viridiplantae</taxon>
        <taxon>Streptophyta</taxon>
        <taxon>Embryophyta</taxon>
        <taxon>Tracheophyta</taxon>
        <taxon>Spermatophyta</taxon>
        <taxon>Magnoliopsida</taxon>
        <taxon>eudicotyledons</taxon>
        <taxon>Gunneridae</taxon>
        <taxon>Pentapetalae</taxon>
        <taxon>asterids</taxon>
        <taxon>campanulids</taxon>
        <taxon>Asterales</taxon>
        <taxon>Asteraceae</taxon>
        <taxon>Asteroideae</taxon>
        <taxon>Anthemideae</taxon>
        <taxon>Artemisiinae</taxon>
        <taxon>Artemisia</taxon>
    </lineage>
</organism>
<evidence type="ECO:0000313" key="2">
    <source>
        <dbReference type="EMBL" id="PWA83764.1"/>
    </source>
</evidence>
<dbReference type="AlphaFoldDB" id="A0A2U1PDC5"/>
<evidence type="ECO:0000256" key="1">
    <source>
        <dbReference type="SAM" id="MobiDB-lite"/>
    </source>
</evidence>
<dbReference type="Proteomes" id="UP000245207">
    <property type="component" value="Unassembled WGS sequence"/>
</dbReference>
<feature type="compositionally biased region" description="Basic and acidic residues" evidence="1">
    <location>
        <begin position="18"/>
        <end position="34"/>
    </location>
</feature>